<dbReference type="EMBL" id="GBXM01054218">
    <property type="protein sequence ID" value="JAH54359.1"/>
    <property type="molecule type" value="Transcribed_RNA"/>
</dbReference>
<evidence type="ECO:0000256" key="1">
    <source>
        <dbReference type="SAM" id="MobiDB-lite"/>
    </source>
</evidence>
<feature type="region of interest" description="Disordered" evidence="1">
    <location>
        <begin position="1"/>
        <end position="20"/>
    </location>
</feature>
<evidence type="ECO:0000313" key="2">
    <source>
        <dbReference type="EMBL" id="JAH54359.1"/>
    </source>
</evidence>
<sequence>MFKARQKCMIGDGSSSKLNTKSQSKCMSVHFILNHFQVNFHSETIPTSLH</sequence>
<reference evidence="2" key="2">
    <citation type="journal article" date="2015" name="Fish Shellfish Immunol.">
        <title>Early steps in the European eel (Anguilla anguilla)-Vibrio vulnificus interaction in the gills: Role of the RtxA13 toxin.</title>
        <authorList>
            <person name="Callol A."/>
            <person name="Pajuelo D."/>
            <person name="Ebbesson L."/>
            <person name="Teles M."/>
            <person name="MacKenzie S."/>
            <person name="Amaro C."/>
        </authorList>
    </citation>
    <scope>NUCLEOTIDE SEQUENCE</scope>
</reference>
<reference evidence="2" key="1">
    <citation type="submission" date="2014-11" db="EMBL/GenBank/DDBJ databases">
        <authorList>
            <person name="Amaro Gonzalez C."/>
        </authorList>
    </citation>
    <scope>NUCLEOTIDE SEQUENCE</scope>
</reference>
<name>A0A0E9TL14_ANGAN</name>
<organism evidence="2">
    <name type="scientific">Anguilla anguilla</name>
    <name type="common">European freshwater eel</name>
    <name type="synonym">Muraena anguilla</name>
    <dbReference type="NCBI Taxonomy" id="7936"/>
    <lineage>
        <taxon>Eukaryota</taxon>
        <taxon>Metazoa</taxon>
        <taxon>Chordata</taxon>
        <taxon>Craniata</taxon>
        <taxon>Vertebrata</taxon>
        <taxon>Euteleostomi</taxon>
        <taxon>Actinopterygii</taxon>
        <taxon>Neopterygii</taxon>
        <taxon>Teleostei</taxon>
        <taxon>Anguilliformes</taxon>
        <taxon>Anguillidae</taxon>
        <taxon>Anguilla</taxon>
    </lineage>
</organism>
<accession>A0A0E9TL14</accession>
<proteinExistence type="predicted"/>
<dbReference type="AlphaFoldDB" id="A0A0E9TL14"/>
<protein>
    <submittedName>
        <fullName evidence="2">Uncharacterized protein</fullName>
    </submittedName>
</protein>